<keyword evidence="1" id="KW-0812">Transmembrane</keyword>
<dbReference type="OrthoDB" id="7875801at2"/>
<dbReference type="AlphaFoldDB" id="A0A521CGY8"/>
<gene>
    <name evidence="2" type="ORF">SAMN06265173_106150</name>
</gene>
<dbReference type="Proteomes" id="UP000316030">
    <property type="component" value="Unassembled WGS sequence"/>
</dbReference>
<evidence type="ECO:0000313" key="2">
    <source>
        <dbReference type="EMBL" id="SMO58703.1"/>
    </source>
</evidence>
<evidence type="ECO:0000256" key="1">
    <source>
        <dbReference type="SAM" id="Phobius"/>
    </source>
</evidence>
<feature type="transmembrane region" description="Helical" evidence="1">
    <location>
        <begin position="33"/>
        <end position="50"/>
    </location>
</feature>
<feature type="transmembrane region" description="Helical" evidence="1">
    <location>
        <begin position="6"/>
        <end position="26"/>
    </location>
</feature>
<name>A0A521CGY8_9RHOB</name>
<keyword evidence="3" id="KW-1185">Reference proteome</keyword>
<sequence length="73" mass="7797">MDPDTVFVMGLFIAIFSVPSMVSAWSDGHVPRVASVVAILGGAMMVWAHSQKVGGYSFDEIPDLIVKVAGKFI</sequence>
<proteinExistence type="predicted"/>
<dbReference type="EMBL" id="FXTO01000006">
    <property type="protein sequence ID" value="SMO58703.1"/>
    <property type="molecule type" value="Genomic_DNA"/>
</dbReference>
<keyword evidence="1" id="KW-1133">Transmembrane helix</keyword>
<reference evidence="2 3" key="1">
    <citation type="submission" date="2017-05" db="EMBL/GenBank/DDBJ databases">
        <authorList>
            <person name="Varghese N."/>
            <person name="Submissions S."/>
        </authorList>
    </citation>
    <scope>NUCLEOTIDE SEQUENCE [LARGE SCALE GENOMIC DNA]</scope>
    <source>
        <strain evidence="2 3">DSM 29506</strain>
    </source>
</reference>
<protein>
    <recommendedName>
        <fullName evidence="4">50S ribosomal protein L35</fullName>
    </recommendedName>
</protein>
<evidence type="ECO:0008006" key="4">
    <source>
        <dbReference type="Google" id="ProtNLM"/>
    </source>
</evidence>
<accession>A0A521CGY8</accession>
<keyword evidence="1" id="KW-0472">Membrane</keyword>
<organism evidence="2 3">
    <name type="scientific">Thalassovita litoralis</name>
    <dbReference type="NCBI Taxonomy" id="1010611"/>
    <lineage>
        <taxon>Bacteria</taxon>
        <taxon>Pseudomonadati</taxon>
        <taxon>Pseudomonadota</taxon>
        <taxon>Alphaproteobacteria</taxon>
        <taxon>Rhodobacterales</taxon>
        <taxon>Roseobacteraceae</taxon>
        <taxon>Thalassovita</taxon>
    </lineage>
</organism>
<dbReference type="RefSeq" id="WP_142492770.1">
    <property type="nucleotide sequence ID" value="NZ_FXTO01000006.1"/>
</dbReference>
<evidence type="ECO:0000313" key="3">
    <source>
        <dbReference type="Proteomes" id="UP000316030"/>
    </source>
</evidence>